<organism evidence="1 2">
    <name type="scientific">Cellulomonas shaoxiangyii</name>
    <dbReference type="NCBI Taxonomy" id="2566013"/>
    <lineage>
        <taxon>Bacteria</taxon>
        <taxon>Bacillati</taxon>
        <taxon>Actinomycetota</taxon>
        <taxon>Actinomycetes</taxon>
        <taxon>Micrococcales</taxon>
        <taxon>Cellulomonadaceae</taxon>
        <taxon>Cellulomonas</taxon>
    </lineage>
</organism>
<dbReference type="OrthoDB" id="5143202at2"/>
<protein>
    <recommendedName>
        <fullName evidence="3">DUF559 domain-containing protein</fullName>
    </recommendedName>
</protein>
<gene>
    <name evidence="1" type="ORF">E5225_14930</name>
</gene>
<dbReference type="KEGG" id="celz:E5225_14930"/>
<evidence type="ECO:0000313" key="1">
    <source>
        <dbReference type="EMBL" id="QCB94658.1"/>
    </source>
</evidence>
<proteinExistence type="predicted"/>
<dbReference type="AlphaFoldDB" id="A0A4P7SLP1"/>
<dbReference type="Proteomes" id="UP000296469">
    <property type="component" value="Chromosome"/>
</dbReference>
<dbReference type="RefSeq" id="WP_135973623.1">
    <property type="nucleotide sequence ID" value="NZ_CP039291.1"/>
</dbReference>
<keyword evidence="2" id="KW-1185">Reference proteome</keyword>
<sequence length="317" mass="33251">MRRPQLLPRDLLRLAAAQAGLLSSRQCDDAGVTDARRAALRRAGVLAPVVTGVHEVAAEAVGGPADPAGRRVRTAWLALLTVGVDHAVATGCCALALLGVEGLPAGVAPEVASRRGATHAARGGVRMRRLGEGTRVLRLGGALVVDPVSALAQAVPELSRPHAVAVLDSALQRRLVRPADLALVQRATRGRRGAARTATWWALVDGRAQSPLESWARLQCQDAGVPPHDLQVPVRDAGGRVLARGDLGWWLRDGRLLVAEIDGAGPHGTPAALFHDRARQNAIVATGAVVLRFTARDVHAGTVARTVRRHPLRPPGG</sequence>
<name>A0A4P7SLP1_9CELL</name>
<accession>A0A4P7SLP1</accession>
<reference evidence="1 2" key="1">
    <citation type="submission" date="2019-04" db="EMBL/GenBank/DDBJ databases">
        <title>Isolation and identification of Cellulomonas shaoxiangyii sp. Nov. isolated from feces of the Tibetan antelopes (Pantholops hodgsonii) in the Qinghai-Tibet plateau of China.</title>
        <authorList>
            <person name="Tian Z."/>
        </authorList>
    </citation>
    <scope>NUCLEOTIDE SEQUENCE [LARGE SCALE GENOMIC DNA]</scope>
    <source>
        <strain evidence="1 2">Z28</strain>
    </source>
</reference>
<dbReference type="EMBL" id="CP039291">
    <property type="protein sequence ID" value="QCB94658.1"/>
    <property type="molecule type" value="Genomic_DNA"/>
</dbReference>
<evidence type="ECO:0000313" key="2">
    <source>
        <dbReference type="Proteomes" id="UP000296469"/>
    </source>
</evidence>
<evidence type="ECO:0008006" key="3">
    <source>
        <dbReference type="Google" id="ProtNLM"/>
    </source>
</evidence>